<evidence type="ECO:0000313" key="4">
    <source>
        <dbReference type="EMBL" id="QNQ11410.1"/>
    </source>
</evidence>
<keyword evidence="5" id="KW-1185">Reference proteome</keyword>
<dbReference type="Gene3D" id="3.40.50.150">
    <property type="entry name" value="Vaccinia Virus protein VP39"/>
    <property type="match status" value="1"/>
</dbReference>
<dbReference type="InterPro" id="IPR029063">
    <property type="entry name" value="SAM-dependent_MTases_sf"/>
</dbReference>
<dbReference type="GO" id="GO:0032259">
    <property type="term" value="P:methylation"/>
    <property type="evidence" value="ECO:0007669"/>
    <property type="project" value="UniProtKB-KW"/>
</dbReference>
<dbReference type="RefSeq" id="WP_187763691.1">
    <property type="nucleotide sequence ID" value="NZ_CP061038.1"/>
</dbReference>
<dbReference type="GO" id="GO:0004719">
    <property type="term" value="F:protein-L-isoaspartate (D-aspartate) O-methyltransferase activity"/>
    <property type="evidence" value="ECO:0007669"/>
    <property type="project" value="InterPro"/>
</dbReference>
<dbReference type="AlphaFoldDB" id="A0A7H0LP07"/>
<dbReference type="PANTHER" id="PTHR11579:SF18">
    <property type="entry name" value="PROTEIN-L-ISOASPARTATE O-METHYLTRANSFERASE"/>
    <property type="match status" value="1"/>
</dbReference>
<sequence length="222" mass="23031">MKLTAIDSDRFTAMRHAMVASQLRTNAVSDPRVVAAMARVPREAFLPAEAQALAYRDTALPLGQGRFQNVPIATGRLLTEAYLLPADKVLLIGAAGGYTAAVLAELVTSVVAVESDAALAALAREALVGTAGVTLVEGPLETGHAAGAPYDVLMVDGAVEQLPDSLVAQLRDGGRVVAGIADRGVTRLTSGRKSEGGFALLDFADIDCVPLPGFARAKTFTF</sequence>
<dbReference type="KEGG" id="spap:H3Z74_09860"/>
<gene>
    <name evidence="4" type="ORF">H3Z74_09860</name>
</gene>
<accession>A0A7H0LP07</accession>
<evidence type="ECO:0000256" key="1">
    <source>
        <dbReference type="ARBA" id="ARBA00005369"/>
    </source>
</evidence>
<keyword evidence="4" id="KW-0489">Methyltransferase</keyword>
<dbReference type="PANTHER" id="PTHR11579">
    <property type="entry name" value="PROTEIN-L-ISOASPARTATE O-METHYLTRANSFERASE"/>
    <property type="match status" value="1"/>
</dbReference>
<dbReference type="InterPro" id="IPR000682">
    <property type="entry name" value="PCMT"/>
</dbReference>
<dbReference type="Proteomes" id="UP000516148">
    <property type="component" value="Chromosome"/>
</dbReference>
<dbReference type="Pfam" id="PF01135">
    <property type="entry name" value="PCMT"/>
    <property type="match status" value="1"/>
</dbReference>
<evidence type="ECO:0000256" key="2">
    <source>
        <dbReference type="ARBA" id="ARBA00013346"/>
    </source>
</evidence>
<dbReference type="EMBL" id="CP061038">
    <property type="protein sequence ID" value="QNQ11410.1"/>
    <property type="molecule type" value="Genomic_DNA"/>
</dbReference>
<name>A0A7H0LP07_9SPHN</name>
<evidence type="ECO:0000256" key="3">
    <source>
        <dbReference type="ARBA" id="ARBA00030757"/>
    </source>
</evidence>
<dbReference type="GO" id="GO:0005737">
    <property type="term" value="C:cytoplasm"/>
    <property type="evidence" value="ECO:0007669"/>
    <property type="project" value="TreeGrafter"/>
</dbReference>
<reference evidence="4 5" key="1">
    <citation type="submission" date="2020-09" db="EMBL/GenBank/DDBJ databases">
        <title>Sphingomonas sp., a new species isolated from pork steak.</title>
        <authorList>
            <person name="Heidler von Heilborn D."/>
        </authorList>
    </citation>
    <scope>NUCLEOTIDE SEQUENCE [LARGE SCALE GENOMIC DNA]</scope>
    <source>
        <strain evidence="5">S8-3T</strain>
    </source>
</reference>
<protein>
    <recommendedName>
        <fullName evidence="2">Protein-L-isoaspartate O-methyltransferase</fullName>
    </recommendedName>
    <alternativeName>
        <fullName evidence="3">Protein L-isoaspartyl methyltransferase</fullName>
    </alternativeName>
</protein>
<proteinExistence type="inferred from homology"/>
<dbReference type="SUPFAM" id="SSF53335">
    <property type="entry name" value="S-adenosyl-L-methionine-dependent methyltransferases"/>
    <property type="match status" value="1"/>
</dbReference>
<evidence type="ECO:0000313" key="5">
    <source>
        <dbReference type="Proteomes" id="UP000516148"/>
    </source>
</evidence>
<organism evidence="4 5">
    <name type="scientific">Sphingomonas alpina</name>
    <dbReference type="NCBI Taxonomy" id="653931"/>
    <lineage>
        <taxon>Bacteria</taxon>
        <taxon>Pseudomonadati</taxon>
        <taxon>Pseudomonadota</taxon>
        <taxon>Alphaproteobacteria</taxon>
        <taxon>Sphingomonadales</taxon>
        <taxon>Sphingomonadaceae</taxon>
        <taxon>Sphingomonas</taxon>
    </lineage>
</organism>
<comment type="similarity">
    <text evidence="1">Belongs to the methyltransferase superfamily. L-isoaspartyl/D-aspartyl protein methyltransferase family.</text>
</comment>
<keyword evidence="4" id="KW-0808">Transferase</keyword>